<accession>A0ABY8EBB8</accession>
<sequence>MKKFINIHSSIYLIFALALFIIPDQLWPMYGLEINDKYARFLSQHTSIFLGGIAAFGFLMNKIQEDKIVYLQVLKSLAITNFLGVIITLYACFNGIFVGFGWSDPIFFAILFTICLVQIKKIKEI</sequence>
<reference evidence="2 3" key="1">
    <citation type="submission" date="2023-03" db="EMBL/GenBank/DDBJ databases">
        <title>Complete genome sequence of Tepidibacter sp. SWIR-1, isolated from a deep-sea hydrothermal vent.</title>
        <authorList>
            <person name="Li X."/>
        </authorList>
    </citation>
    <scope>NUCLEOTIDE SEQUENCE [LARGE SCALE GENOMIC DNA]</scope>
    <source>
        <strain evidence="2 3">SWIR-1</strain>
    </source>
</reference>
<dbReference type="RefSeq" id="WP_277730801.1">
    <property type="nucleotide sequence ID" value="NZ_CP120733.1"/>
</dbReference>
<feature type="transmembrane region" description="Helical" evidence="1">
    <location>
        <begin position="68"/>
        <end position="90"/>
    </location>
</feature>
<keyword evidence="3" id="KW-1185">Reference proteome</keyword>
<evidence type="ECO:0000313" key="3">
    <source>
        <dbReference type="Proteomes" id="UP001222800"/>
    </source>
</evidence>
<name>A0ABY8EBB8_9FIRM</name>
<evidence type="ECO:0000313" key="2">
    <source>
        <dbReference type="EMBL" id="WFD08884.1"/>
    </source>
</evidence>
<keyword evidence="1" id="KW-0812">Transmembrane</keyword>
<feature type="transmembrane region" description="Helical" evidence="1">
    <location>
        <begin position="42"/>
        <end position="61"/>
    </location>
</feature>
<evidence type="ECO:0000256" key="1">
    <source>
        <dbReference type="SAM" id="Phobius"/>
    </source>
</evidence>
<feature type="transmembrane region" description="Helical" evidence="1">
    <location>
        <begin position="12"/>
        <end position="30"/>
    </location>
</feature>
<organism evidence="2 3">
    <name type="scientific">Tepidibacter hydrothermalis</name>
    <dbReference type="NCBI Taxonomy" id="3036126"/>
    <lineage>
        <taxon>Bacteria</taxon>
        <taxon>Bacillati</taxon>
        <taxon>Bacillota</taxon>
        <taxon>Clostridia</taxon>
        <taxon>Peptostreptococcales</taxon>
        <taxon>Peptostreptococcaceae</taxon>
        <taxon>Tepidibacter</taxon>
    </lineage>
</organism>
<protein>
    <submittedName>
        <fullName evidence="2">Uncharacterized protein</fullName>
    </submittedName>
</protein>
<dbReference type="Proteomes" id="UP001222800">
    <property type="component" value="Chromosome"/>
</dbReference>
<keyword evidence="1" id="KW-0472">Membrane</keyword>
<gene>
    <name evidence="2" type="ORF">P4S50_10830</name>
</gene>
<feature type="transmembrane region" description="Helical" evidence="1">
    <location>
        <begin position="96"/>
        <end position="119"/>
    </location>
</feature>
<proteinExistence type="predicted"/>
<keyword evidence="1" id="KW-1133">Transmembrane helix</keyword>
<dbReference type="EMBL" id="CP120733">
    <property type="protein sequence ID" value="WFD08884.1"/>
    <property type="molecule type" value="Genomic_DNA"/>
</dbReference>